<dbReference type="AlphaFoldDB" id="A0A1U8AV51"/>
<evidence type="ECO:0000313" key="4">
    <source>
        <dbReference type="RefSeq" id="XP_010266813.1"/>
    </source>
</evidence>
<dbReference type="GO" id="GO:0005886">
    <property type="term" value="C:plasma membrane"/>
    <property type="evidence" value="ECO:0000318"/>
    <property type="project" value="GO_Central"/>
</dbReference>
<dbReference type="RefSeq" id="XP_010266813.1">
    <property type="nucleotide sequence ID" value="XM_010268511.2"/>
</dbReference>
<protein>
    <submittedName>
        <fullName evidence="4">Protein EARLY-RESPONSIVE TO DEHYDRATION 7, chloroplastic</fullName>
    </submittedName>
</protein>
<gene>
    <name evidence="4" type="primary">LOC104604240</name>
</gene>
<reference evidence="4" key="1">
    <citation type="submission" date="2025-08" db="UniProtKB">
        <authorList>
            <consortium name="RefSeq"/>
        </authorList>
    </citation>
    <scope>IDENTIFICATION</scope>
</reference>
<feature type="domain" description="Senescence" evidence="2">
    <location>
        <begin position="283"/>
        <end position="468"/>
    </location>
</feature>
<accession>A0A1U8AV51</accession>
<dbReference type="STRING" id="4432.A0A1U8AV51"/>
<dbReference type="OrthoDB" id="20821at2759"/>
<proteinExistence type="predicted"/>
<dbReference type="Proteomes" id="UP000189703">
    <property type="component" value="Unplaced"/>
</dbReference>
<keyword evidence="3" id="KW-1185">Reference proteome</keyword>
<dbReference type="eggNOG" id="ENOG502QPY0">
    <property type="taxonomic scope" value="Eukaryota"/>
</dbReference>
<organism evidence="3 4">
    <name type="scientific">Nelumbo nucifera</name>
    <name type="common">Sacred lotus</name>
    <dbReference type="NCBI Taxonomy" id="4432"/>
    <lineage>
        <taxon>Eukaryota</taxon>
        <taxon>Viridiplantae</taxon>
        <taxon>Streptophyta</taxon>
        <taxon>Embryophyta</taxon>
        <taxon>Tracheophyta</taxon>
        <taxon>Spermatophyta</taxon>
        <taxon>Magnoliopsida</taxon>
        <taxon>Proteales</taxon>
        <taxon>Nelumbonaceae</taxon>
        <taxon>Nelumbo</taxon>
    </lineage>
</organism>
<sequence>MDSQNPGNKNSSFYPQVIESNPETASPFVSNPKSSSSSSSSSMYPVIDSSDRLKDSKPSSSSSLYPSIDMNDLVDNLFPDKDDVAHSHTASAPIQSFEEVLIKISGAIVHLIDRQYSVELACGDLTIVRLRQGESVVAVLVRVDNDIQWPLAKDEAVVRLDESHYFFTLRLPADEGCDSGHGETKAGDGSENLINYGLTFASKGQENLLKELDGILEHYSNFSVQKVSGKGKSEVLDGSVAEGISPSELKSEEKKEMMEERSAAYWTTLAPNVEDYSGSVARAIAVGSGQLIWGILWCGDVTVDRLKWGNEFLKKRMEPGSNAEISPEAMKRIQRVKRLSKMSEKVASGVLSGVVKVSGFFTSSIANSKVGKKFFGLLPGEIVLASLDGFSKVCDAVEVAGKNVMSTSSVVTTDLVSHRYGEKAAEATNEGLGAAGHAIGTAWAVFKIRKALNPKNVIKPSTLAKAAAADVKAKNSN</sequence>
<dbReference type="PANTHER" id="PTHR21068:SF43">
    <property type="entry name" value="SPARTIN"/>
    <property type="match status" value="1"/>
</dbReference>
<dbReference type="InterPro" id="IPR009686">
    <property type="entry name" value="Senescence/spartin_C"/>
</dbReference>
<dbReference type="InterPro" id="IPR045036">
    <property type="entry name" value="Spartin-like"/>
</dbReference>
<evidence type="ECO:0000259" key="2">
    <source>
        <dbReference type="Pfam" id="PF06911"/>
    </source>
</evidence>
<dbReference type="PANTHER" id="PTHR21068">
    <property type="entry name" value="SPARTIN"/>
    <property type="match status" value="1"/>
</dbReference>
<dbReference type="InParanoid" id="A0A1U8AV51"/>
<evidence type="ECO:0000256" key="1">
    <source>
        <dbReference type="SAM" id="MobiDB-lite"/>
    </source>
</evidence>
<feature type="region of interest" description="Disordered" evidence="1">
    <location>
        <begin position="1"/>
        <end position="65"/>
    </location>
</feature>
<dbReference type="FunCoup" id="A0A1U8AV51">
    <property type="interactions" value="1346"/>
</dbReference>
<dbReference type="KEGG" id="nnu:104604240"/>
<feature type="compositionally biased region" description="Polar residues" evidence="1">
    <location>
        <begin position="1"/>
        <end position="33"/>
    </location>
</feature>
<dbReference type="OMA" id="YPSIDMN"/>
<name>A0A1U8AV51_NELNU</name>
<dbReference type="GeneID" id="104604240"/>
<dbReference type="Pfam" id="PF06911">
    <property type="entry name" value="Senescence"/>
    <property type="match status" value="1"/>
</dbReference>
<evidence type="ECO:0000313" key="3">
    <source>
        <dbReference type="Proteomes" id="UP000189703"/>
    </source>
</evidence>